<evidence type="ECO:0000313" key="2">
    <source>
        <dbReference type="EMBL" id="HJC46883.1"/>
    </source>
</evidence>
<dbReference type="EMBL" id="DWWL01000010">
    <property type="protein sequence ID" value="HJC46883.1"/>
    <property type="molecule type" value="Genomic_DNA"/>
</dbReference>
<comment type="caution">
    <text evidence="2">The sequence shown here is derived from an EMBL/GenBank/DDBJ whole genome shotgun (WGS) entry which is preliminary data.</text>
</comment>
<dbReference type="Gene3D" id="2.40.100.20">
    <property type="match status" value="1"/>
</dbReference>
<gene>
    <name evidence="2" type="ORF">IAA04_02380</name>
</gene>
<feature type="domain" description="Cyclophilin-like" evidence="1">
    <location>
        <begin position="10"/>
        <end position="114"/>
    </location>
</feature>
<proteinExistence type="predicted"/>
<organism evidence="2 3">
    <name type="scientific">Candidatus Lachnoclostridium pullistercoris</name>
    <dbReference type="NCBI Taxonomy" id="2838632"/>
    <lineage>
        <taxon>Bacteria</taxon>
        <taxon>Bacillati</taxon>
        <taxon>Bacillota</taxon>
        <taxon>Clostridia</taxon>
        <taxon>Lachnospirales</taxon>
        <taxon>Lachnospiraceae</taxon>
    </lineage>
</organism>
<reference evidence="2" key="2">
    <citation type="submission" date="2021-04" db="EMBL/GenBank/DDBJ databases">
        <authorList>
            <person name="Gilroy R."/>
        </authorList>
    </citation>
    <scope>NUCLEOTIDE SEQUENCE</scope>
    <source>
        <strain evidence="2">CHK183-5548</strain>
    </source>
</reference>
<accession>A0A9D2PC27</accession>
<dbReference type="InterPro" id="IPR041183">
    <property type="entry name" value="Cyclophilin-like"/>
</dbReference>
<dbReference type="InterPro" id="IPR029000">
    <property type="entry name" value="Cyclophilin-like_dom_sf"/>
</dbReference>
<dbReference type="Proteomes" id="UP000823883">
    <property type="component" value="Unassembled WGS sequence"/>
</dbReference>
<dbReference type="Pfam" id="PF18050">
    <property type="entry name" value="Cyclophil_like2"/>
    <property type="match status" value="1"/>
</dbReference>
<dbReference type="SUPFAM" id="SSF50891">
    <property type="entry name" value="Cyclophilin-like"/>
    <property type="match status" value="1"/>
</dbReference>
<reference evidence="2" key="1">
    <citation type="journal article" date="2021" name="PeerJ">
        <title>Extensive microbial diversity within the chicken gut microbiome revealed by metagenomics and culture.</title>
        <authorList>
            <person name="Gilroy R."/>
            <person name="Ravi A."/>
            <person name="Getino M."/>
            <person name="Pursley I."/>
            <person name="Horton D.L."/>
            <person name="Alikhan N.F."/>
            <person name="Baker D."/>
            <person name="Gharbi K."/>
            <person name="Hall N."/>
            <person name="Watson M."/>
            <person name="Adriaenssens E.M."/>
            <person name="Foster-Nyarko E."/>
            <person name="Jarju S."/>
            <person name="Secka A."/>
            <person name="Antonio M."/>
            <person name="Oren A."/>
            <person name="Chaudhuri R.R."/>
            <person name="La Ragione R."/>
            <person name="Hildebrand F."/>
            <person name="Pallen M.J."/>
        </authorList>
    </citation>
    <scope>NUCLEOTIDE SEQUENCE</scope>
    <source>
        <strain evidence="2">CHK183-5548</strain>
    </source>
</reference>
<name>A0A9D2PC27_9FIRM</name>
<evidence type="ECO:0000313" key="3">
    <source>
        <dbReference type="Proteomes" id="UP000823883"/>
    </source>
</evidence>
<evidence type="ECO:0000259" key="1">
    <source>
        <dbReference type="Pfam" id="PF18050"/>
    </source>
</evidence>
<protein>
    <recommendedName>
        <fullName evidence="1">Cyclophilin-like domain-containing protein</fullName>
    </recommendedName>
</protein>
<sequence>MTETRQISVRFGENQIVCELNEGTAADSLYEQLPLTIESEDYSTNEKIFYPPQSLDTSDSPLAEAGAGTLAYYEPWGDVVFFYGEYQGNPSLFELGQVISGSELISEMSGTITIEAVE</sequence>
<dbReference type="AlphaFoldDB" id="A0A9D2PC27"/>